<dbReference type="AlphaFoldDB" id="A0A2M8RC34"/>
<feature type="compositionally biased region" description="Basic and acidic residues" evidence="1">
    <location>
        <begin position="15"/>
        <end position="29"/>
    </location>
</feature>
<feature type="region of interest" description="Disordered" evidence="1">
    <location>
        <begin position="15"/>
        <end position="75"/>
    </location>
</feature>
<comment type="caution">
    <text evidence="2">The sequence shown here is derived from an EMBL/GenBank/DDBJ whole genome shotgun (WGS) entry which is preliminary data.</text>
</comment>
<name>A0A2M8RC34_9BRAD</name>
<evidence type="ECO:0000313" key="2">
    <source>
        <dbReference type="EMBL" id="PJG55381.1"/>
    </source>
</evidence>
<sequence length="75" mass="7735">MPGLVLGIHALRATQEDVNGRDKPGHDAVEAAGAPARPRPAGRSGSRCAASSSHSRHCMFAPGSVRRDGEMQGSS</sequence>
<organism evidence="2 3">
    <name type="scientific">Bradyrhizobium forestalis</name>
    <dbReference type="NCBI Taxonomy" id="1419263"/>
    <lineage>
        <taxon>Bacteria</taxon>
        <taxon>Pseudomonadati</taxon>
        <taxon>Pseudomonadota</taxon>
        <taxon>Alphaproteobacteria</taxon>
        <taxon>Hyphomicrobiales</taxon>
        <taxon>Nitrobacteraceae</taxon>
        <taxon>Bradyrhizobium</taxon>
    </lineage>
</organism>
<dbReference type="EMBL" id="PGVG01000006">
    <property type="protein sequence ID" value="PJG55381.1"/>
    <property type="molecule type" value="Genomic_DNA"/>
</dbReference>
<accession>A0A2M8RC34</accession>
<keyword evidence="3" id="KW-1185">Reference proteome</keyword>
<feature type="compositionally biased region" description="Basic and acidic residues" evidence="1">
    <location>
        <begin position="65"/>
        <end position="75"/>
    </location>
</feature>
<proteinExistence type="predicted"/>
<reference evidence="2 3" key="1">
    <citation type="submission" date="2017-11" db="EMBL/GenBank/DDBJ databases">
        <title>Bradyrhizobium forestalis sp. nov., an efficient nitrogen-fixing bacterium isolated from nodules of forest legume species in the Amazon.</title>
        <authorList>
            <person name="Costa E.M."/>
            <person name="Guimaraes A."/>
            <person name="Carvalho T.S."/>
            <person name="Rodrigues T.L."/>
            <person name="Ribeiro P.R.A."/>
            <person name="Lebbe L."/>
            <person name="Willems A."/>
            <person name="Moreira F.M.S."/>
        </authorList>
    </citation>
    <scope>NUCLEOTIDE SEQUENCE [LARGE SCALE GENOMIC DNA]</scope>
    <source>
        <strain evidence="2 3">INPA54B</strain>
    </source>
</reference>
<feature type="compositionally biased region" description="Low complexity" evidence="1">
    <location>
        <begin position="31"/>
        <end position="53"/>
    </location>
</feature>
<dbReference type="Proteomes" id="UP000231194">
    <property type="component" value="Unassembled WGS sequence"/>
</dbReference>
<protein>
    <submittedName>
        <fullName evidence="2">Uncharacterized protein</fullName>
    </submittedName>
</protein>
<gene>
    <name evidence="2" type="ORF">CVM73_09960</name>
</gene>
<evidence type="ECO:0000313" key="3">
    <source>
        <dbReference type="Proteomes" id="UP000231194"/>
    </source>
</evidence>
<evidence type="ECO:0000256" key="1">
    <source>
        <dbReference type="SAM" id="MobiDB-lite"/>
    </source>
</evidence>